<proteinExistence type="predicted"/>
<dbReference type="Proteomes" id="UP000298652">
    <property type="component" value="Chromosome 6"/>
</dbReference>
<evidence type="ECO:0000313" key="4">
    <source>
        <dbReference type="Proteomes" id="UP000298652"/>
    </source>
</evidence>
<reference evidence="3" key="1">
    <citation type="submission" date="2019-03" db="EMBL/GenBank/DDBJ databases">
        <title>WGS assembly of Setaria viridis.</title>
        <authorList>
            <person name="Huang P."/>
            <person name="Jenkins J."/>
            <person name="Grimwood J."/>
            <person name="Barry K."/>
            <person name="Healey A."/>
            <person name="Mamidi S."/>
            <person name="Sreedasyam A."/>
            <person name="Shu S."/>
            <person name="Feldman M."/>
            <person name="Wu J."/>
            <person name="Yu Y."/>
            <person name="Chen C."/>
            <person name="Johnson J."/>
            <person name="Rokhsar D."/>
            <person name="Baxter I."/>
            <person name="Schmutz J."/>
            <person name="Brutnell T."/>
            <person name="Kellogg E."/>
        </authorList>
    </citation>
    <scope>NUCLEOTIDE SEQUENCE [LARGE SCALE GENOMIC DNA]</scope>
</reference>
<feature type="compositionally biased region" description="Low complexity" evidence="1">
    <location>
        <begin position="24"/>
        <end position="40"/>
    </location>
</feature>
<gene>
    <name evidence="3" type="ORF">SEVIR_6G027850v2</name>
</gene>
<keyword evidence="2" id="KW-0732">Signal</keyword>
<keyword evidence="4" id="KW-1185">Reference proteome</keyword>
<feature type="signal peptide" evidence="2">
    <location>
        <begin position="1"/>
        <end position="22"/>
    </location>
</feature>
<feature type="compositionally biased region" description="Basic and acidic residues" evidence="1">
    <location>
        <begin position="44"/>
        <end position="56"/>
    </location>
</feature>
<evidence type="ECO:0000256" key="2">
    <source>
        <dbReference type="SAM" id="SignalP"/>
    </source>
</evidence>
<accession>A0A4U6TZ56</accession>
<evidence type="ECO:0008006" key="5">
    <source>
        <dbReference type="Google" id="ProtNLM"/>
    </source>
</evidence>
<feature type="chain" id="PRO_5020373692" description="Secreted protein" evidence="2">
    <location>
        <begin position="23"/>
        <end position="83"/>
    </location>
</feature>
<protein>
    <recommendedName>
        <fullName evidence="5">Secreted protein</fullName>
    </recommendedName>
</protein>
<evidence type="ECO:0000256" key="1">
    <source>
        <dbReference type="SAM" id="MobiDB-lite"/>
    </source>
</evidence>
<name>A0A4U6TZ56_SETVI</name>
<dbReference type="Gramene" id="TKW08438">
    <property type="protein sequence ID" value="TKW08438"/>
    <property type="gene ID" value="SEVIR_6G027850v2"/>
</dbReference>
<evidence type="ECO:0000313" key="3">
    <source>
        <dbReference type="EMBL" id="TKW08438.1"/>
    </source>
</evidence>
<sequence>MRPLSLPSLFSFLFVFAEEAIAGGRSSAGGEEAAAPATTAVTRGRMESRRLPETSAHRSVYRCRSGSWEKPAVGAGARRSHRR</sequence>
<organism evidence="3 4">
    <name type="scientific">Setaria viridis</name>
    <name type="common">Green bristlegrass</name>
    <name type="synonym">Setaria italica subsp. viridis</name>
    <dbReference type="NCBI Taxonomy" id="4556"/>
    <lineage>
        <taxon>Eukaryota</taxon>
        <taxon>Viridiplantae</taxon>
        <taxon>Streptophyta</taxon>
        <taxon>Embryophyta</taxon>
        <taxon>Tracheophyta</taxon>
        <taxon>Spermatophyta</taxon>
        <taxon>Magnoliopsida</taxon>
        <taxon>Liliopsida</taxon>
        <taxon>Poales</taxon>
        <taxon>Poaceae</taxon>
        <taxon>PACMAD clade</taxon>
        <taxon>Panicoideae</taxon>
        <taxon>Panicodae</taxon>
        <taxon>Paniceae</taxon>
        <taxon>Cenchrinae</taxon>
        <taxon>Setaria</taxon>
    </lineage>
</organism>
<dbReference type="AlphaFoldDB" id="A0A4U6TZ56"/>
<dbReference type="EMBL" id="CM016557">
    <property type="protein sequence ID" value="TKW08438.1"/>
    <property type="molecule type" value="Genomic_DNA"/>
</dbReference>
<feature type="region of interest" description="Disordered" evidence="1">
    <location>
        <begin position="24"/>
        <end position="58"/>
    </location>
</feature>